<organism evidence="1 2">
    <name type="scientific">Lentinula boryana</name>
    <dbReference type="NCBI Taxonomy" id="40481"/>
    <lineage>
        <taxon>Eukaryota</taxon>
        <taxon>Fungi</taxon>
        <taxon>Dikarya</taxon>
        <taxon>Basidiomycota</taxon>
        <taxon>Agaricomycotina</taxon>
        <taxon>Agaricomycetes</taxon>
        <taxon>Agaricomycetidae</taxon>
        <taxon>Agaricales</taxon>
        <taxon>Marasmiineae</taxon>
        <taxon>Omphalotaceae</taxon>
        <taxon>Lentinula</taxon>
    </lineage>
</organism>
<evidence type="ECO:0000313" key="1">
    <source>
        <dbReference type="EMBL" id="KAJ3991836.1"/>
    </source>
</evidence>
<evidence type="ECO:0000313" key="2">
    <source>
        <dbReference type="Proteomes" id="UP001163828"/>
    </source>
</evidence>
<sequence length="173" mass="19768">MTSNVGIPAPVPELPEDQKFDGGIQITWKPIERKIKVSLKNQGLDGYIDGSIRKPSTDTTSAPQTAKELMPVFSDKPSKPKWAFRNNRTKGIIESYIANLPSMVPEVDEMDAKEVFDMLIRDFGQKDDMRKVISMRKLRSHIFHKNETLDTFLRAMQEFRKEAINMGNEIPDN</sequence>
<comment type="caution">
    <text evidence="1">The sequence shown here is derived from an EMBL/GenBank/DDBJ whole genome shotgun (WGS) entry which is preliminary data.</text>
</comment>
<name>A0ABQ8PZG4_9AGAR</name>
<keyword evidence="2" id="KW-1185">Reference proteome</keyword>
<dbReference type="EMBL" id="MU790943">
    <property type="protein sequence ID" value="KAJ3991836.1"/>
    <property type="molecule type" value="Genomic_DNA"/>
</dbReference>
<protein>
    <recommendedName>
        <fullName evidence="3">Retrotransposon gag domain-containing protein</fullName>
    </recommendedName>
</protein>
<feature type="non-terminal residue" evidence="1">
    <location>
        <position position="173"/>
    </location>
</feature>
<proteinExistence type="predicted"/>
<dbReference type="Proteomes" id="UP001163828">
    <property type="component" value="Unassembled WGS sequence"/>
</dbReference>
<evidence type="ECO:0008006" key="3">
    <source>
        <dbReference type="Google" id="ProtNLM"/>
    </source>
</evidence>
<reference evidence="1" key="1">
    <citation type="submission" date="2022-08" db="EMBL/GenBank/DDBJ databases">
        <authorList>
            <consortium name="DOE Joint Genome Institute"/>
            <person name="Min B."/>
            <person name="Riley R."/>
            <person name="Sierra-Patev S."/>
            <person name="Naranjo-Ortiz M."/>
            <person name="Looney B."/>
            <person name="Konkel Z."/>
            <person name="Slot J.C."/>
            <person name="Sakamoto Y."/>
            <person name="Steenwyk J.L."/>
            <person name="Rokas A."/>
            <person name="Carro J."/>
            <person name="Camarero S."/>
            <person name="Ferreira P."/>
            <person name="Molpeceres G."/>
            <person name="Ruiz-Duenas F.J."/>
            <person name="Serrano A."/>
            <person name="Henrissat B."/>
            <person name="Drula E."/>
            <person name="Hughes K.W."/>
            <person name="Mata J.L."/>
            <person name="Ishikawa N.K."/>
            <person name="Vargas-Isla R."/>
            <person name="Ushijima S."/>
            <person name="Smith C.A."/>
            <person name="Ahrendt S."/>
            <person name="Andreopoulos W."/>
            <person name="He G."/>
            <person name="Labutti K."/>
            <person name="Lipzen A."/>
            <person name="Ng V."/>
            <person name="Sandor L."/>
            <person name="Barry K."/>
            <person name="Martinez A.T."/>
            <person name="Xiao Y."/>
            <person name="Gibbons J.G."/>
            <person name="Terashima K."/>
            <person name="Hibbett D.S."/>
            <person name="Grigoriev I.V."/>
        </authorList>
    </citation>
    <scope>NUCLEOTIDE SEQUENCE</scope>
    <source>
        <strain evidence="1">TFB10827</strain>
    </source>
</reference>
<accession>A0ABQ8PZG4</accession>
<gene>
    <name evidence="1" type="ORF">F5050DRAFT_1715766</name>
</gene>